<feature type="compositionally biased region" description="Basic and acidic residues" evidence="3">
    <location>
        <begin position="353"/>
        <end position="364"/>
    </location>
</feature>
<protein>
    <submittedName>
        <fullName evidence="4">Uncharacterized protein</fullName>
    </submittedName>
</protein>
<feature type="compositionally biased region" description="Low complexity" evidence="3">
    <location>
        <begin position="465"/>
        <end position="477"/>
    </location>
</feature>
<dbReference type="PANTHER" id="PTHR14588">
    <property type="entry name" value="DDB1- AND CUL4-ASSOCIATED FACTOR 10"/>
    <property type="match status" value="1"/>
</dbReference>
<feature type="compositionally biased region" description="Acidic residues" evidence="3">
    <location>
        <begin position="235"/>
        <end position="251"/>
    </location>
</feature>
<feature type="region of interest" description="Disordered" evidence="3">
    <location>
        <begin position="462"/>
        <end position="523"/>
    </location>
</feature>
<dbReference type="PANTHER" id="PTHR14588:SF2">
    <property type="entry name" value="DDB1- AND CUL4-ASSOCIATED FACTOR 10"/>
    <property type="match status" value="1"/>
</dbReference>
<accession>A0ABQ8TKC0</accession>
<name>A0ABQ8TKC0_PERAM</name>
<keyword evidence="1" id="KW-0853">WD repeat</keyword>
<feature type="region of interest" description="Disordered" evidence="3">
    <location>
        <begin position="344"/>
        <end position="371"/>
    </location>
</feature>
<evidence type="ECO:0000256" key="1">
    <source>
        <dbReference type="ARBA" id="ARBA00022574"/>
    </source>
</evidence>
<dbReference type="Proteomes" id="UP001148838">
    <property type="component" value="Unassembled WGS sequence"/>
</dbReference>
<gene>
    <name evidence="4" type="ORF">ANN_13009</name>
</gene>
<reference evidence="4 5" key="1">
    <citation type="journal article" date="2022" name="Allergy">
        <title>Genome assembly and annotation of Periplaneta americana reveal a comprehensive cockroach allergen profile.</title>
        <authorList>
            <person name="Wang L."/>
            <person name="Xiong Q."/>
            <person name="Saelim N."/>
            <person name="Wang L."/>
            <person name="Nong W."/>
            <person name="Wan A.T."/>
            <person name="Shi M."/>
            <person name="Liu X."/>
            <person name="Cao Q."/>
            <person name="Hui J.H.L."/>
            <person name="Sookrung N."/>
            <person name="Leung T.F."/>
            <person name="Tungtrongchitr A."/>
            <person name="Tsui S.K.W."/>
        </authorList>
    </citation>
    <scope>NUCLEOTIDE SEQUENCE [LARGE SCALE GENOMIC DNA]</scope>
    <source>
        <strain evidence="4">PWHHKU_190912</strain>
    </source>
</reference>
<feature type="compositionally biased region" description="Basic and acidic residues" evidence="3">
    <location>
        <begin position="481"/>
        <end position="490"/>
    </location>
</feature>
<sequence>MSGFRLYTESGFVYNRVFQTNGLMRTRLNPDASKMIICTTGGYLIIIHNLDLTTMAQDLAGFKLLQALKPEDKVLRRNFCINTQTLIENIDEFIHSVMFPDEATFYLSDKVNRHNLRIWDQKICVPTWNLTIGLMCAMLLRGDTLNIFKPNMYRLMQLSQTTIPVAADFTHLFSRQRKTNRVEFVTDFPSGDDAEVVSSLQIHPQGWCALSRNISNDELSEWTCVHDIQDREPSEGENESGCETDHEDDECSQGSDDKTSSGRPARRNVPESDSDSDTESFSRHRRIHRLQTAVTGLTSSLVIGPDSRARIVRPMVELRMDSIPTVQAAASSSSFAAAVVEGGAAARTSGAGRNDDGIPVDTRRRGTVGDIGRRGLSPANVELHVSSADVWEALVAIREARVRRERERERAERERSISMRIRANIEQRGGSQASVAVANGPASVERPGVVRIVVRRSNIEGAGGSVDISSSTGPSSSAAHHPGEGGSERGVRRRHQEGGPSEQGTEGSREAANGGSSENSASGSSLTNALAAVISATSAVMAATTSVMSTTTANQGTNTNSEREWNREGNVLRSLAPSGPTSSRTVLYIDNNAVHSSSTRGGYRLNSGSSYEIPRNQHIHQNVKRLTHYIEEPNVGKGFIKELCFSADGRLICSPFGYGVRLLAFSPECAELSTCVPPKPPVQLYELATNVCHADIVVSTKFSPQHCLLVSGCLSGKIVWHQPVV</sequence>
<dbReference type="InterPro" id="IPR039085">
    <property type="entry name" value="DCA10"/>
</dbReference>
<keyword evidence="5" id="KW-1185">Reference proteome</keyword>
<proteinExistence type="predicted"/>
<feature type="compositionally biased region" description="Low complexity" evidence="3">
    <location>
        <begin position="510"/>
        <end position="523"/>
    </location>
</feature>
<evidence type="ECO:0000313" key="5">
    <source>
        <dbReference type="Proteomes" id="UP001148838"/>
    </source>
</evidence>
<feature type="region of interest" description="Disordered" evidence="3">
    <location>
        <begin position="230"/>
        <end position="287"/>
    </location>
</feature>
<keyword evidence="2" id="KW-0677">Repeat</keyword>
<evidence type="ECO:0000256" key="2">
    <source>
        <dbReference type="ARBA" id="ARBA00022737"/>
    </source>
</evidence>
<comment type="caution">
    <text evidence="4">The sequence shown here is derived from an EMBL/GenBank/DDBJ whole genome shotgun (WGS) entry which is preliminary data.</text>
</comment>
<evidence type="ECO:0000256" key="3">
    <source>
        <dbReference type="SAM" id="MobiDB-lite"/>
    </source>
</evidence>
<dbReference type="EMBL" id="JAJSOF020000009">
    <property type="protein sequence ID" value="KAJ4446314.1"/>
    <property type="molecule type" value="Genomic_DNA"/>
</dbReference>
<evidence type="ECO:0000313" key="4">
    <source>
        <dbReference type="EMBL" id="KAJ4446314.1"/>
    </source>
</evidence>
<organism evidence="4 5">
    <name type="scientific">Periplaneta americana</name>
    <name type="common">American cockroach</name>
    <name type="synonym">Blatta americana</name>
    <dbReference type="NCBI Taxonomy" id="6978"/>
    <lineage>
        <taxon>Eukaryota</taxon>
        <taxon>Metazoa</taxon>
        <taxon>Ecdysozoa</taxon>
        <taxon>Arthropoda</taxon>
        <taxon>Hexapoda</taxon>
        <taxon>Insecta</taxon>
        <taxon>Pterygota</taxon>
        <taxon>Neoptera</taxon>
        <taxon>Polyneoptera</taxon>
        <taxon>Dictyoptera</taxon>
        <taxon>Blattodea</taxon>
        <taxon>Blattoidea</taxon>
        <taxon>Blattidae</taxon>
        <taxon>Blattinae</taxon>
        <taxon>Periplaneta</taxon>
    </lineage>
</organism>